<protein>
    <submittedName>
        <fullName evidence="2">Uncharacterized protein</fullName>
    </submittedName>
</protein>
<dbReference type="Proteomes" id="UP000051446">
    <property type="component" value="Unassembled WGS sequence"/>
</dbReference>
<evidence type="ECO:0000313" key="2">
    <source>
        <dbReference type="EMBL" id="KRP45891.1"/>
    </source>
</evidence>
<evidence type="ECO:0000256" key="1">
    <source>
        <dbReference type="SAM" id="Phobius"/>
    </source>
</evidence>
<keyword evidence="1" id="KW-1133">Transmembrane helix</keyword>
<feature type="transmembrane region" description="Helical" evidence="1">
    <location>
        <begin position="104"/>
        <end position="126"/>
    </location>
</feature>
<proteinExistence type="predicted"/>
<organism evidence="2 3">
    <name type="scientific">Pseudomonas libanensis</name>
    <dbReference type="NCBI Taxonomy" id="75588"/>
    <lineage>
        <taxon>Bacteria</taxon>
        <taxon>Pseudomonadati</taxon>
        <taxon>Pseudomonadota</taxon>
        <taxon>Gammaproteobacteria</taxon>
        <taxon>Pseudomonadales</taxon>
        <taxon>Pseudomonadaceae</taxon>
        <taxon>Pseudomonas</taxon>
    </lineage>
</organism>
<sequence length="129" mass="14548">MTSIDTWPPWIAIIVTGGPILLAAAGITFSLYLSRRHLDSMKDALKNSRFIYIWGTSLGKRGVIWSLWEISKIAGMVTLPKASIRIEELDPVDLENFPPHLKRLLTINMMMLIGSVFWAAVAAMFVEFR</sequence>
<dbReference type="EMBL" id="JYLH01000006">
    <property type="protein sequence ID" value="KRP45891.1"/>
    <property type="molecule type" value="Genomic_DNA"/>
</dbReference>
<comment type="caution">
    <text evidence="2">The sequence shown here is derived from an EMBL/GenBank/DDBJ whole genome shotgun (WGS) entry which is preliminary data.</text>
</comment>
<accession>A0A0R2YG40</accession>
<dbReference type="PATRIC" id="fig|75588.4.peg.4858"/>
<gene>
    <name evidence="2" type="ORF">TU73_12240</name>
</gene>
<dbReference type="RefSeq" id="WP_057012408.1">
    <property type="nucleotide sequence ID" value="NZ_JYLH01000006.1"/>
</dbReference>
<feature type="transmembrane region" description="Helical" evidence="1">
    <location>
        <begin position="12"/>
        <end position="33"/>
    </location>
</feature>
<keyword evidence="1" id="KW-0812">Transmembrane</keyword>
<dbReference type="AlphaFoldDB" id="A0A0R2YG40"/>
<name>A0A0R2YG40_9PSED</name>
<evidence type="ECO:0000313" key="3">
    <source>
        <dbReference type="Proteomes" id="UP000051446"/>
    </source>
</evidence>
<keyword evidence="1" id="KW-0472">Membrane</keyword>
<reference evidence="2 3" key="1">
    <citation type="submission" date="2015-02" db="EMBL/GenBank/DDBJ databases">
        <title>Pseudomonas helleri sp. nov. and Pseudomonas weihenstephanensis sp. nov., isolated from raw cows milk.</title>
        <authorList>
            <person name="von Neubeck M."/>
            <person name="Huptas C."/>
            <person name="Wenning M."/>
            <person name="Scherer S."/>
        </authorList>
    </citation>
    <scope>NUCLEOTIDE SEQUENCE [LARGE SCALE GENOMIC DNA]</scope>
    <source>
        <strain evidence="2 3">DSM 17149</strain>
    </source>
</reference>